<proteinExistence type="predicted"/>
<reference evidence="1 2" key="1">
    <citation type="journal article" date="2012" name="Front. Microbiol.">
        <title>Draft Genome Sequence of the Virulent Strain 01-B526 of the Fish Pathogen Aeromonas salmonicida.</title>
        <authorList>
            <person name="Charette S.J."/>
            <person name="Brochu F."/>
            <person name="Boyle B."/>
            <person name="Filion G."/>
            <person name="Tanaka K.H."/>
            <person name="Derome N."/>
        </authorList>
    </citation>
    <scope>NUCLEOTIDE SEQUENCE [LARGE SCALE GENOMIC DNA]</scope>
    <source>
        <strain evidence="1 2">01-B526</strain>
    </source>
</reference>
<comment type="caution">
    <text evidence="1">The sequence shown here is derived from an EMBL/GenBank/DDBJ whole genome shotgun (WGS) entry which is preliminary data.</text>
</comment>
<protein>
    <submittedName>
        <fullName evidence="1">Uncharacterized protein</fullName>
    </submittedName>
</protein>
<dbReference type="EMBL" id="AGVO01000067">
    <property type="protein sequence ID" value="EHI51074.1"/>
    <property type="molecule type" value="Genomic_DNA"/>
</dbReference>
<name>A0ABN0DW65_AERSS</name>
<dbReference type="Proteomes" id="UP000006428">
    <property type="component" value="Unassembled WGS sequence"/>
</dbReference>
<evidence type="ECO:0000313" key="1">
    <source>
        <dbReference type="EMBL" id="EHI51074.1"/>
    </source>
</evidence>
<evidence type="ECO:0000313" key="2">
    <source>
        <dbReference type="Proteomes" id="UP000006428"/>
    </source>
</evidence>
<gene>
    <name evidence="1" type="ORF">IYQ_18346</name>
</gene>
<accession>A0ABN0DW65</accession>
<organism evidence="1 2">
    <name type="scientific">Aeromonas salmonicida subsp. salmonicida 01-B526</name>
    <dbReference type="NCBI Taxonomy" id="1076135"/>
    <lineage>
        <taxon>Bacteria</taxon>
        <taxon>Pseudomonadati</taxon>
        <taxon>Pseudomonadota</taxon>
        <taxon>Gammaproteobacteria</taxon>
        <taxon>Aeromonadales</taxon>
        <taxon>Aeromonadaceae</taxon>
        <taxon>Aeromonas</taxon>
    </lineage>
</organism>
<sequence>MIFPAAIDHQIVPGIALPLKAKVLEQGGAAQGD</sequence>
<keyword evidence="2" id="KW-1185">Reference proteome</keyword>